<dbReference type="Proteomes" id="UP000182762">
    <property type="component" value="Unassembled WGS sequence"/>
</dbReference>
<dbReference type="InterPro" id="IPR050099">
    <property type="entry name" value="SIS_GmhA/DiaA_subfam"/>
</dbReference>
<feature type="domain" description="SIS" evidence="2">
    <location>
        <begin position="31"/>
        <end position="212"/>
    </location>
</feature>
<dbReference type="InterPro" id="IPR035472">
    <property type="entry name" value="RpiR-like_SIS"/>
</dbReference>
<dbReference type="InterPro" id="IPR001347">
    <property type="entry name" value="SIS_dom"/>
</dbReference>
<evidence type="ECO:0000259" key="2">
    <source>
        <dbReference type="PROSITE" id="PS51464"/>
    </source>
</evidence>
<dbReference type="NCBIfam" id="NF002805">
    <property type="entry name" value="PRK02947.1"/>
    <property type="match status" value="1"/>
</dbReference>
<dbReference type="PANTHER" id="PTHR30390">
    <property type="entry name" value="SEDOHEPTULOSE 7-PHOSPHATE ISOMERASE / DNAA INITIATOR-ASSOCIATING FACTOR FOR REPLICATION INITIATION"/>
    <property type="match status" value="1"/>
</dbReference>
<evidence type="ECO:0000313" key="3">
    <source>
        <dbReference type="EMBL" id="SFQ81997.1"/>
    </source>
</evidence>
<protein>
    <recommendedName>
        <fullName evidence="1">UPF0309 protein SAMN02745910_03808</fullName>
    </recommendedName>
</protein>
<gene>
    <name evidence="3" type="ORF">SAMN02745910_03808</name>
</gene>
<dbReference type="CDD" id="cd05013">
    <property type="entry name" value="SIS_RpiR"/>
    <property type="match status" value="1"/>
</dbReference>
<reference evidence="3 4" key="1">
    <citation type="submission" date="2016-10" db="EMBL/GenBank/DDBJ databases">
        <authorList>
            <person name="Varghese N."/>
            <person name="Submissions S."/>
        </authorList>
    </citation>
    <scope>NUCLEOTIDE SEQUENCE [LARGE SCALE GENOMIC DNA]</scope>
    <source>
        <strain evidence="3 4">DSM 13796</strain>
    </source>
</reference>
<dbReference type="Pfam" id="PF13580">
    <property type="entry name" value="SIS_2"/>
    <property type="match status" value="1"/>
</dbReference>
<accession>A0A1I6BME5</accession>
<dbReference type="EMBL" id="FOXX01000011">
    <property type="protein sequence ID" value="SFQ81997.1"/>
    <property type="molecule type" value="Genomic_DNA"/>
</dbReference>
<dbReference type="InterPro" id="IPR046348">
    <property type="entry name" value="SIS_dom_sf"/>
</dbReference>
<name>A0A1I6BME5_9BACI</name>
<dbReference type="SUPFAM" id="SSF53697">
    <property type="entry name" value="SIS domain"/>
    <property type="match status" value="1"/>
</dbReference>
<dbReference type="GeneID" id="93712386"/>
<keyword evidence="3" id="KW-0413">Isomerase</keyword>
<proteinExistence type="inferred from homology"/>
<dbReference type="InterPro" id="IPR022951">
    <property type="entry name" value="UPF0309"/>
</dbReference>
<keyword evidence="4" id="KW-1185">Reference proteome</keyword>
<comment type="similarity">
    <text evidence="1">Belongs to the UPF0309 family.</text>
</comment>
<comment type="caution">
    <text evidence="3">The sequence shown here is derived from an EMBL/GenBank/DDBJ whole genome shotgun (WGS) entry which is preliminary data.</text>
</comment>
<dbReference type="RefSeq" id="WP_061802384.1">
    <property type="nucleotide sequence ID" value="NZ_FOXX01000011.1"/>
</dbReference>
<dbReference type="GO" id="GO:0016853">
    <property type="term" value="F:isomerase activity"/>
    <property type="evidence" value="ECO:0007669"/>
    <property type="project" value="UniProtKB-KW"/>
</dbReference>
<dbReference type="PROSITE" id="PS51464">
    <property type="entry name" value="SIS"/>
    <property type="match status" value="1"/>
</dbReference>
<evidence type="ECO:0000256" key="1">
    <source>
        <dbReference type="HAMAP-Rule" id="MF_01240"/>
    </source>
</evidence>
<dbReference type="Gene3D" id="3.40.50.10490">
    <property type="entry name" value="Glucose-6-phosphate isomerase like protein, domain 1"/>
    <property type="match status" value="1"/>
</dbReference>
<dbReference type="HAMAP" id="MF_01240">
    <property type="entry name" value="UPF0309"/>
    <property type="match status" value="1"/>
</dbReference>
<dbReference type="PANTHER" id="PTHR30390:SF7">
    <property type="entry name" value="PHOSPHOHEPTOSE ISOMERASE"/>
    <property type="match status" value="1"/>
</dbReference>
<sequence>MNNQYIEEIKALLYKVEKQEKTIIEDVATQIVNSITSQGIIHLFGCGHSHMLTEELFYRSGGLAPIHPIFIEELMLHKGASRSSQLERQNKYAHTFMKEQDIRPGDICIVVSTSGVNPVPIDVALLAKEKGAYVIGLTSPTYAKSRPSRHESGHYLHDVVDVVLDNYIPKGDVLLNKNDITFGSGSTVIGAIILNTLFSEVIEKMLQAGLNPPIFQSGNMEGADNHNKHLIAKYKERIPFL</sequence>
<evidence type="ECO:0000313" key="4">
    <source>
        <dbReference type="Proteomes" id="UP000182762"/>
    </source>
</evidence>
<organism evidence="3 4">
    <name type="scientific">Priestia endophytica DSM 13796</name>
    <dbReference type="NCBI Taxonomy" id="1121089"/>
    <lineage>
        <taxon>Bacteria</taxon>
        <taxon>Bacillati</taxon>
        <taxon>Bacillota</taxon>
        <taxon>Bacilli</taxon>
        <taxon>Bacillales</taxon>
        <taxon>Bacillaceae</taxon>
        <taxon>Priestia</taxon>
    </lineage>
</organism>